<dbReference type="Pfam" id="PF01047">
    <property type="entry name" value="MarR"/>
    <property type="match status" value="1"/>
</dbReference>
<dbReference type="OrthoDB" id="9799663at2"/>
<accession>A0A1G5V6H6</accession>
<dbReference type="SUPFAM" id="SSF46785">
    <property type="entry name" value="Winged helix' DNA-binding domain"/>
    <property type="match status" value="1"/>
</dbReference>
<dbReference type="Gene3D" id="1.10.10.10">
    <property type="entry name" value="Winged helix-like DNA-binding domain superfamily/Winged helix DNA-binding domain"/>
    <property type="match status" value="1"/>
</dbReference>
<dbReference type="PROSITE" id="PS50995">
    <property type="entry name" value="HTH_MARR_2"/>
    <property type="match status" value="1"/>
</dbReference>
<dbReference type="RefSeq" id="WP_091363317.1">
    <property type="nucleotide sequence ID" value="NZ_FMXA01000005.1"/>
</dbReference>
<dbReference type="SMART" id="SM00347">
    <property type="entry name" value="HTH_MARR"/>
    <property type="match status" value="1"/>
</dbReference>
<dbReference type="PANTHER" id="PTHR33164">
    <property type="entry name" value="TRANSCRIPTIONAL REGULATOR, MARR FAMILY"/>
    <property type="match status" value="1"/>
</dbReference>
<dbReference type="STRING" id="209880.SAMN02910343_00405"/>
<dbReference type="EMBL" id="FMXA01000005">
    <property type="protein sequence ID" value="SDA41473.1"/>
    <property type="molecule type" value="Genomic_DNA"/>
</dbReference>
<reference evidence="2 3" key="1">
    <citation type="submission" date="2016-10" db="EMBL/GenBank/DDBJ databases">
        <authorList>
            <person name="de Groot N.N."/>
        </authorList>
    </citation>
    <scope>NUCLEOTIDE SEQUENCE [LARGE SCALE GENOMIC DNA]</scope>
    <source>
        <strain evidence="2 3">DSM 15230</strain>
    </source>
</reference>
<keyword evidence="3" id="KW-1185">Reference proteome</keyword>
<dbReference type="GO" id="GO:0006950">
    <property type="term" value="P:response to stress"/>
    <property type="evidence" value="ECO:0007669"/>
    <property type="project" value="TreeGrafter"/>
</dbReference>
<sequence>MELKNTLGYLLAQTARNIHVRMNDFFSGYGLTLEQWTALKLIKENSPLCQKELARLNHKSPNTIKALVDRLQSKGLIHREEDPSDRRNLILSLTSEGETLVARISPMEDKANALLESPLTKEERVLMKKLLKKMNS</sequence>
<dbReference type="GO" id="GO:0003700">
    <property type="term" value="F:DNA-binding transcription factor activity"/>
    <property type="evidence" value="ECO:0007669"/>
    <property type="project" value="InterPro"/>
</dbReference>
<evidence type="ECO:0000313" key="2">
    <source>
        <dbReference type="EMBL" id="SDA41473.1"/>
    </source>
</evidence>
<protein>
    <submittedName>
        <fullName evidence="2">DNA-binding transcriptional regulator, MarR family</fullName>
    </submittedName>
</protein>
<dbReference type="PANTHER" id="PTHR33164:SF43">
    <property type="entry name" value="HTH-TYPE TRANSCRIPTIONAL REPRESSOR YETL"/>
    <property type="match status" value="1"/>
</dbReference>
<dbReference type="GeneID" id="87755451"/>
<evidence type="ECO:0000313" key="3">
    <source>
        <dbReference type="Proteomes" id="UP000199689"/>
    </source>
</evidence>
<gene>
    <name evidence="2" type="ORF">SAMN02910343_00405</name>
</gene>
<dbReference type="GO" id="GO:0003677">
    <property type="term" value="F:DNA binding"/>
    <property type="evidence" value="ECO:0007669"/>
    <property type="project" value="UniProtKB-KW"/>
</dbReference>
<evidence type="ECO:0000259" key="1">
    <source>
        <dbReference type="PROSITE" id="PS50995"/>
    </source>
</evidence>
<feature type="domain" description="HTH marR-type" evidence="1">
    <location>
        <begin position="4"/>
        <end position="136"/>
    </location>
</feature>
<dbReference type="PRINTS" id="PR00598">
    <property type="entry name" value="HTHMARR"/>
</dbReference>
<keyword evidence="2" id="KW-0238">DNA-binding</keyword>
<dbReference type="AlphaFoldDB" id="A0A1G5V6H6"/>
<organism evidence="2 3">
    <name type="scientific">Allisonella histaminiformans</name>
    <dbReference type="NCBI Taxonomy" id="209880"/>
    <lineage>
        <taxon>Bacteria</taxon>
        <taxon>Bacillati</taxon>
        <taxon>Bacillota</taxon>
        <taxon>Negativicutes</taxon>
        <taxon>Veillonellales</taxon>
        <taxon>Veillonellaceae</taxon>
        <taxon>Allisonella</taxon>
    </lineage>
</organism>
<name>A0A1G5V6H6_9FIRM</name>
<dbReference type="InterPro" id="IPR036390">
    <property type="entry name" value="WH_DNA-bd_sf"/>
</dbReference>
<dbReference type="Proteomes" id="UP000199689">
    <property type="component" value="Unassembled WGS sequence"/>
</dbReference>
<dbReference type="InterPro" id="IPR000835">
    <property type="entry name" value="HTH_MarR-typ"/>
</dbReference>
<proteinExistence type="predicted"/>
<dbReference type="InterPro" id="IPR039422">
    <property type="entry name" value="MarR/SlyA-like"/>
</dbReference>
<dbReference type="InterPro" id="IPR036388">
    <property type="entry name" value="WH-like_DNA-bd_sf"/>
</dbReference>